<dbReference type="GO" id="GO:0008199">
    <property type="term" value="F:ferric iron binding"/>
    <property type="evidence" value="ECO:0007669"/>
    <property type="project" value="InterPro"/>
</dbReference>
<accession>A0AAV1K1H7</accession>
<organism evidence="7 8">
    <name type="scientific">Leptosia nina</name>
    <dbReference type="NCBI Taxonomy" id="320188"/>
    <lineage>
        <taxon>Eukaryota</taxon>
        <taxon>Metazoa</taxon>
        <taxon>Ecdysozoa</taxon>
        <taxon>Arthropoda</taxon>
        <taxon>Hexapoda</taxon>
        <taxon>Insecta</taxon>
        <taxon>Pterygota</taxon>
        <taxon>Neoptera</taxon>
        <taxon>Endopterygota</taxon>
        <taxon>Lepidoptera</taxon>
        <taxon>Glossata</taxon>
        <taxon>Ditrysia</taxon>
        <taxon>Papilionoidea</taxon>
        <taxon>Pieridae</taxon>
        <taxon>Pierinae</taxon>
        <taxon>Leptosia</taxon>
    </lineage>
</organism>
<dbReference type="InterPro" id="IPR001519">
    <property type="entry name" value="Ferritin"/>
</dbReference>
<dbReference type="GO" id="GO:0005737">
    <property type="term" value="C:cytoplasm"/>
    <property type="evidence" value="ECO:0007669"/>
    <property type="project" value="TreeGrafter"/>
</dbReference>
<dbReference type="SUPFAM" id="SSF47240">
    <property type="entry name" value="Ferritin-like"/>
    <property type="match status" value="1"/>
</dbReference>
<comment type="function">
    <text evidence="5">Stores iron in a soluble, non-toxic, readily available form. Important for iron homeostasis. Iron is taken up in the ferrous form and deposited as ferric hydroxides after oxidation.</text>
</comment>
<gene>
    <name evidence="7" type="ORF">LNINA_LOCUS13347</name>
</gene>
<reference evidence="7 8" key="1">
    <citation type="submission" date="2023-11" db="EMBL/GenBank/DDBJ databases">
        <authorList>
            <person name="Okamura Y."/>
        </authorList>
    </citation>
    <scope>NUCLEOTIDE SEQUENCE [LARGE SCALE GENOMIC DNA]</scope>
</reference>
<dbReference type="InterPro" id="IPR009040">
    <property type="entry name" value="Ferritin-like_diiron"/>
</dbReference>
<dbReference type="InterPro" id="IPR012347">
    <property type="entry name" value="Ferritin-like"/>
</dbReference>
<evidence type="ECO:0000313" key="8">
    <source>
        <dbReference type="Proteomes" id="UP001497472"/>
    </source>
</evidence>
<evidence type="ECO:0000256" key="5">
    <source>
        <dbReference type="RuleBase" id="RU361145"/>
    </source>
</evidence>
<keyword evidence="2 5" id="KW-0409">Iron storage</keyword>
<dbReference type="PROSITE" id="PS50905">
    <property type="entry name" value="FERRITIN_LIKE"/>
    <property type="match status" value="1"/>
</dbReference>
<dbReference type="Gene3D" id="1.20.1260.10">
    <property type="match status" value="1"/>
</dbReference>
<dbReference type="CDD" id="cd01056">
    <property type="entry name" value="Euk_Ferritin"/>
    <property type="match status" value="1"/>
</dbReference>
<comment type="similarity">
    <text evidence="1 5">Belongs to the ferritin family.</text>
</comment>
<feature type="domain" description="Ferritin-like diiron" evidence="6">
    <location>
        <begin position="103"/>
        <end position="261"/>
    </location>
</feature>
<keyword evidence="8" id="KW-1185">Reference proteome</keyword>
<dbReference type="Pfam" id="PF00210">
    <property type="entry name" value="Ferritin"/>
    <property type="match status" value="1"/>
</dbReference>
<dbReference type="InterPro" id="IPR008331">
    <property type="entry name" value="Ferritin_DPS_dom"/>
</dbReference>
<dbReference type="GO" id="GO:0006826">
    <property type="term" value="P:iron ion transport"/>
    <property type="evidence" value="ECO:0007669"/>
    <property type="project" value="InterPro"/>
</dbReference>
<dbReference type="PANTHER" id="PTHR11431">
    <property type="entry name" value="FERRITIN"/>
    <property type="match status" value="1"/>
</dbReference>
<keyword evidence="4 5" id="KW-0408">Iron</keyword>
<protein>
    <recommendedName>
        <fullName evidence="5">Ferritin</fullName>
    </recommendedName>
</protein>
<dbReference type="EMBL" id="CAVLEF010000278">
    <property type="protein sequence ID" value="CAK1554431.1"/>
    <property type="molecule type" value="Genomic_DNA"/>
</dbReference>
<evidence type="ECO:0000313" key="7">
    <source>
        <dbReference type="EMBL" id="CAK1554431.1"/>
    </source>
</evidence>
<sequence>MTSGPKYSDTRCGKEIDDSRASSVCKGCTFDGLPAIFSFNIIILLSPYYASNCIMKVIALAVSCLLALSAVSAETCFNDVSMDCGQASNSLGLPSCNAIYGHFSRQGNVANEMQAYANLHMRRSYEYLLSAAYYNNYQTNRLGFSKLFQKLSDETWDKTIELIKHITKRGGSMDFARRSVQETVTRNSTIELQELESLAHALDTQKEIAERAFYIHQEATRNNHKTHDAEIAQYLEEEFIEDHADTIRNLAGHTSDLKQFIVQNDGNDLSIALYLFDEYLQKTV</sequence>
<evidence type="ECO:0000256" key="2">
    <source>
        <dbReference type="ARBA" id="ARBA00022434"/>
    </source>
</evidence>
<evidence type="ECO:0000259" key="6">
    <source>
        <dbReference type="PROSITE" id="PS50905"/>
    </source>
</evidence>
<evidence type="ECO:0000256" key="4">
    <source>
        <dbReference type="ARBA" id="ARBA00023004"/>
    </source>
</evidence>
<dbReference type="GO" id="GO:0008198">
    <property type="term" value="F:ferrous iron binding"/>
    <property type="evidence" value="ECO:0007669"/>
    <property type="project" value="TreeGrafter"/>
</dbReference>
<dbReference type="Proteomes" id="UP001497472">
    <property type="component" value="Unassembled WGS sequence"/>
</dbReference>
<dbReference type="GO" id="GO:0006879">
    <property type="term" value="P:intracellular iron ion homeostasis"/>
    <property type="evidence" value="ECO:0007669"/>
    <property type="project" value="UniProtKB-KW"/>
</dbReference>
<comment type="caution">
    <text evidence="7">The sequence shown here is derived from an EMBL/GenBank/DDBJ whole genome shotgun (WGS) entry which is preliminary data.</text>
</comment>
<dbReference type="InterPro" id="IPR009078">
    <property type="entry name" value="Ferritin-like_SF"/>
</dbReference>
<dbReference type="PANTHER" id="PTHR11431:SF51">
    <property type="entry name" value="FERRITIN"/>
    <property type="match status" value="1"/>
</dbReference>
<proteinExistence type="inferred from homology"/>
<evidence type="ECO:0000256" key="3">
    <source>
        <dbReference type="ARBA" id="ARBA00022723"/>
    </source>
</evidence>
<keyword evidence="3 5" id="KW-0479">Metal-binding</keyword>
<dbReference type="AlphaFoldDB" id="A0AAV1K1H7"/>
<evidence type="ECO:0000256" key="1">
    <source>
        <dbReference type="ARBA" id="ARBA00007513"/>
    </source>
</evidence>
<name>A0AAV1K1H7_9NEOP</name>